<keyword evidence="4" id="KW-1185">Reference proteome</keyword>
<feature type="compositionally biased region" description="Basic and acidic residues" evidence="1">
    <location>
        <begin position="151"/>
        <end position="165"/>
    </location>
</feature>
<feature type="region of interest" description="Disordered" evidence="1">
    <location>
        <begin position="546"/>
        <end position="630"/>
    </location>
</feature>
<dbReference type="EMBL" id="AWNI01000009">
    <property type="protein sequence ID" value="ETS63165.1"/>
    <property type="molecule type" value="Genomic_DNA"/>
</dbReference>
<sequence>MKSAQLILLMRDERVHNAALLPSLHVEELPMSSAARYPAATTPLSRPHLMAREPARRGAPSPSASPTPSTVAAFAMRRDTASPFASSPAFRDVASPMSASHASVSKDAARATLSPRPMSPAAYRLDASASGPSSRPNASASFSSRSATNAKLDDGFSTRPAERTSIRSQQGGDQTPSTRSSDKSAERSFYRRVLFQDLSPNAEAPTITHDADLDHEIYLLLAYLLRETVLPWYSKLTPDREFLTQVTSIITAIVHTITERQLFPAQANASSPATNESDIHAPRTPAQSDLVRIHDLLSRDIPLVLRQHCQEFRLACAKAGSVWAPLGASATPPTLTKDVSSVEHDEQRRQQVHERLSAEYQSAFLPSSKIDSASASPLQVAQLLSAACPHPGIDGASGSLDGKVDLTYLRIAVLNLLSSLMPADEFTPDTEKFIVRDVLVTVLRGALARSFRPWFFVQSMHKALDAAGWPSHPTLPSSEPAHRLKSEPVQTADTPAPASQVTASILTLISRLPLLLVNAWTFLVLRALPFVVRAYLDLFNVHREASRKRRRRQQRQVDGGSMHVRTSSTSQIPPSLSTGSLNERKMHGRYPSRKFQFGPDGTLLDRGNSSGAAKGVDETRETEPTGTVATEDVEESHPLHDYVGNWLGATEEILQVSSHALLRTAFGFVRTALGASGMDAVLNRMIVRKINAALRDTQTWTRMVQELRRILLPNGHFPPSVPDPDVETQEAEWIRLRTRLVCSPSGSAVSTSDAQQESLLARISKKMLLGSAGTSLGRGDRASKVRDTQDQLQTVTAWLAPFCSPQAAGPNTLFAILLFERVVVTLCPDLTIP</sequence>
<feature type="region of interest" description="Disordered" evidence="1">
    <location>
        <begin position="99"/>
        <end position="186"/>
    </location>
</feature>
<dbReference type="AlphaFoldDB" id="W3VNS7"/>
<feature type="domain" description="PXA" evidence="2">
    <location>
        <begin position="212"/>
        <end position="460"/>
    </location>
</feature>
<accession>W3VNS7</accession>
<dbReference type="HOGENOM" id="CLU_357223_0_0_1"/>
<organism evidence="3 4">
    <name type="scientific">Moesziomyces aphidis</name>
    <name type="common">Pseudozyma aphidis</name>
    <dbReference type="NCBI Taxonomy" id="84754"/>
    <lineage>
        <taxon>Eukaryota</taxon>
        <taxon>Fungi</taxon>
        <taxon>Dikarya</taxon>
        <taxon>Basidiomycota</taxon>
        <taxon>Ustilaginomycotina</taxon>
        <taxon>Ustilaginomycetes</taxon>
        <taxon>Ustilaginales</taxon>
        <taxon>Ustilaginaceae</taxon>
        <taxon>Moesziomyces</taxon>
    </lineage>
</organism>
<feature type="compositionally biased region" description="Low complexity" evidence="1">
    <location>
        <begin position="132"/>
        <end position="150"/>
    </location>
</feature>
<proteinExistence type="predicted"/>
<name>W3VNS7_MOEAP</name>
<reference evidence="3 4" key="1">
    <citation type="journal article" date="2014" name="Genome Announc.">
        <title>Genome sequence of the basidiomycetous fungus Pseudozyma aphidis DSM70725, an efficient producer of biosurfactant mannosylerythritol lipids.</title>
        <authorList>
            <person name="Lorenz S."/>
            <person name="Guenther M."/>
            <person name="Grumaz C."/>
            <person name="Rupp S."/>
            <person name="Zibek S."/>
            <person name="Sohn K."/>
        </authorList>
    </citation>
    <scope>NUCLEOTIDE SEQUENCE [LARGE SCALE GENOMIC DNA]</scope>
    <source>
        <strain evidence="4">ATCC 32657 / CBS 517.83 / DSM 70725 / JCM 10318 / NBRC 10182 / NRRL Y-7954 / St-0401</strain>
    </source>
</reference>
<evidence type="ECO:0000313" key="3">
    <source>
        <dbReference type="EMBL" id="ETS63165.1"/>
    </source>
</evidence>
<dbReference type="InterPro" id="IPR003114">
    <property type="entry name" value="Phox_assoc"/>
</dbReference>
<evidence type="ECO:0000259" key="2">
    <source>
        <dbReference type="Pfam" id="PF02194"/>
    </source>
</evidence>
<gene>
    <name evidence="3" type="ORF">PaG_02945</name>
</gene>
<evidence type="ECO:0000256" key="1">
    <source>
        <dbReference type="SAM" id="MobiDB-lite"/>
    </source>
</evidence>
<feature type="compositionally biased region" description="Polar residues" evidence="1">
    <location>
        <begin position="564"/>
        <end position="581"/>
    </location>
</feature>
<feature type="compositionally biased region" description="Polar residues" evidence="1">
    <location>
        <begin position="166"/>
        <end position="179"/>
    </location>
</feature>
<feature type="region of interest" description="Disordered" evidence="1">
    <location>
        <begin position="469"/>
        <end position="496"/>
    </location>
</feature>
<dbReference type="OrthoDB" id="5582218at2759"/>
<protein>
    <recommendedName>
        <fullName evidence="2">PXA domain-containing protein</fullName>
    </recommendedName>
</protein>
<dbReference type="Proteomes" id="UP000019462">
    <property type="component" value="Unassembled WGS sequence"/>
</dbReference>
<dbReference type="Pfam" id="PF02194">
    <property type="entry name" value="PXA"/>
    <property type="match status" value="1"/>
</dbReference>
<comment type="caution">
    <text evidence="3">The sequence shown here is derived from an EMBL/GenBank/DDBJ whole genome shotgun (WGS) entry which is preliminary data.</text>
</comment>
<evidence type="ECO:0000313" key="4">
    <source>
        <dbReference type="Proteomes" id="UP000019462"/>
    </source>
</evidence>